<reference evidence="1" key="1">
    <citation type="journal article" date="2020" name="Nature">
        <title>Giant virus diversity and host interactions through global metagenomics.</title>
        <authorList>
            <person name="Schulz F."/>
            <person name="Roux S."/>
            <person name="Paez-Espino D."/>
            <person name="Jungbluth S."/>
            <person name="Walsh D.A."/>
            <person name="Denef V.J."/>
            <person name="McMahon K.D."/>
            <person name="Konstantinidis K.T."/>
            <person name="Eloe-Fadrosh E.A."/>
            <person name="Kyrpides N.C."/>
            <person name="Woyke T."/>
        </authorList>
    </citation>
    <scope>NUCLEOTIDE SEQUENCE</scope>
    <source>
        <strain evidence="1">GVMAG-M-3300025778-1</strain>
    </source>
</reference>
<name>A0A6C0J2C0_9ZZZZ</name>
<organism evidence="1">
    <name type="scientific">viral metagenome</name>
    <dbReference type="NCBI Taxonomy" id="1070528"/>
    <lineage>
        <taxon>unclassified sequences</taxon>
        <taxon>metagenomes</taxon>
        <taxon>organismal metagenomes</taxon>
    </lineage>
</organism>
<accession>A0A6C0J2C0</accession>
<protein>
    <submittedName>
        <fullName evidence="1">Uncharacterized protein</fullName>
    </submittedName>
</protein>
<evidence type="ECO:0000313" key="1">
    <source>
        <dbReference type="EMBL" id="QHT99824.1"/>
    </source>
</evidence>
<dbReference type="EMBL" id="MN740318">
    <property type="protein sequence ID" value="QHT99824.1"/>
    <property type="molecule type" value="Genomic_DNA"/>
</dbReference>
<proteinExistence type="predicted"/>
<sequence>MYPLKDPFGTSPVFVSFPMAYAVTAKEPDDAAVTGVPPFVEVYAFVPSK</sequence>
<dbReference type="AlphaFoldDB" id="A0A6C0J2C0"/>